<gene>
    <name evidence="3" type="ORF">HETSPECPRED_005178</name>
</gene>
<feature type="compositionally biased region" description="Low complexity" evidence="1">
    <location>
        <begin position="108"/>
        <end position="122"/>
    </location>
</feature>
<dbReference type="InterPro" id="IPR036322">
    <property type="entry name" value="WD40_repeat_dom_sf"/>
</dbReference>
<dbReference type="EMBL" id="CAJPDS010000032">
    <property type="protein sequence ID" value="CAF9922899.1"/>
    <property type="molecule type" value="Genomic_DNA"/>
</dbReference>
<sequence length="1163" mass="128958">MADPEKETTDGTSIKPVSSLRSHFESIASTSPAPSTSSRASARFDGDRGHDRREQRSHERASLDIPHRPSPWAITKDPSHHDYQQRSRAVGPPITPRNERPRSALIHRPSSTRPTSPTARPPLVTIVSPKSPPRSVQLSHASSVPQLPSAKALPAGGLGSRPAPPVPPHSMRSTEQLPIQTPAPATPLGKKASVEHPMPTRKNNTASNINSTLVNVPPLFNRAEKPKVPCKPSKSREPLALEPGAVVSDKRISPFSTPPSSDESPIQVPQLQGSSQQIPIASPTEKGVSPSSPPAMEESLGTRTTPSNAINNSGIPLKVNTSQDEEVRPGLPPRRMTENGPQPRAIRSYETASITRSARQVSSPIARTVPPPPGFLPPPRRTGTNENLNAQLPQRKSPSPLPNLTPISNNLPMPASQRSDVPANALTHVEYPDATHTNRRPPGIRKGVQEININYDTRLFEICGDYLCTTGHLTRAWDLSTGNVVMNLVHGDQTKVTAIAFKPGATAEEEGLRLWMGTNFGDLYEVDIPTQSVVSTKSSAHTRREISQIYRYQQSMWTLDDGGNLHVWSPDKSGFLSVQSSPTTRRVPKGHTFSIVVHCRLWLATGKDIRVFSPSSKSDTDFQLTLQPLSQQNVGEVTSGAVISSQHDRVYFGHSDGKVTIYSIIDFSCLGVVNVSVYKINALAGAGNYLWAGYNTGMIYVYDTRKTPWRTKKDWHAHGNPVVDMLVDRSSVWKSGVLQIASIGTDNAVRIWDGMLEEDWLENDMQDHDTEYCSSRELRALVITWNAGAATPTNLRYEEKDSNFFRDVLEIENPPDIVVYGFQELVDLEDKKLTAKSLFKGGKKKDTDHEHMSRQYRAWRDYLVLNIEDSMPSNEPYHLLHTASMVGLFSCVFVRSTVWSRISNLNTAEVKRGMGGLHGNKGCLILRFLVDDSSICLVNCHLAAGQTSTVHRNTDVSAIIESVVFPPERNPHTRCDSYSGGGDGSMILDHEICILNGDLNYRIDTMPRDTVVKAVQAQNFTKLLERDQLLVSRRRNPGFRLRAFTESPITFAPTYKYDVGTDRYDTSEKHRAPAWCDRILYRGAGNIKQLDYRRHELRVSDHRPVSATFIMRIKCVSQEKRAAAWQACNRRCEAAKEAMARDEKVIYLRDVLGVNLEEAKSLV</sequence>
<name>A0A8H3IR39_9LECA</name>
<dbReference type="Pfam" id="PF22669">
    <property type="entry name" value="Exo_endo_phos2"/>
    <property type="match status" value="1"/>
</dbReference>
<dbReference type="SUPFAM" id="SSF50978">
    <property type="entry name" value="WD40 repeat-like"/>
    <property type="match status" value="1"/>
</dbReference>
<dbReference type="GO" id="GO:0046856">
    <property type="term" value="P:phosphatidylinositol dephosphorylation"/>
    <property type="evidence" value="ECO:0007669"/>
    <property type="project" value="InterPro"/>
</dbReference>
<dbReference type="InterPro" id="IPR036691">
    <property type="entry name" value="Endo/exonu/phosph_ase_sf"/>
</dbReference>
<feature type="compositionally biased region" description="Polar residues" evidence="1">
    <location>
        <begin position="10"/>
        <end position="21"/>
    </location>
</feature>
<dbReference type="PANTHER" id="PTHR11200:SF240">
    <property type="entry name" value="INOSITOL POLYPHOSPHATE 5-PHOSPHATASE C9G1.10C-RELATED"/>
    <property type="match status" value="1"/>
</dbReference>
<feature type="compositionally biased region" description="Low complexity" evidence="1">
    <location>
        <begin position="28"/>
        <end position="41"/>
    </location>
</feature>
<feature type="compositionally biased region" description="Polar residues" evidence="1">
    <location>
        <begin position="201"/>
        <end position="214"/>
    </location>
</feature>
<organism evidence="3 4">
    <name type="scientific">Heterodermia speciosa</name>
    <dbReference type="NCBI Taxonomy" id="116794"/>
    <lineage>
        <taxon>Eukaryota</taxon>
        <taxon>Fungi</taxon>
        <taxon>Dikarya</taxon>
        <taxon>Ascomycota</taxon>
        <taxon>Pezizomycotina</taxon>
        <taxon>Lecanoromycetes</taxon>
        <taxon>OSLEUM clade</taxon>
        <taxon>Lecanoromycetidae</taxon>
        <taxon>Caliciales</taxon>
        <taxon>Physciaceae</taxon>
        <taxon>Heterodermia</taxon>
    </lineage>
</organism>
<dbReference type="InterPro" id="IPR015943">
    <property type="entry name" value="WD40/YVTN_repeat-like_dom_sf"/>
</dbReference>
<dbReference type="SUPFAM" id="SSF56219">
    <property type="entry name" value="DNase I-like"/>
    <property type="match status" value="1"/>
</dbReference>
<dbReference type="FunFam" id="3.60.10.10:FF:000036">
    <property type="entry name" value="Inositol polyphosphate phosphatase, putative"/>
    <property type="match status" value="1"/>
</dbReference>
<accession>A0A8H3IR39</accession>
<dbReference type="GO" id="GO:0004439">
    <property type="term" value="F:phosphatidylinositol-4,5-bisphosphate 5-phosphatase activity"/>
    <property type="evidence" value="ECO:0007669"/>
    <property type="project" value="TreeGrafter"/>
</dbReference>
<protein>
    <recommendedName>
        <fullName evidence="2">Inositol polyphosphate-related phosphatase domain-containing protein</fullName>
    </recommendedName>
</protein>
<evidence type="ECO:0000256" key="1">
    <source>
        <dbReference type="SAM" id="MobiDB-lite"/>
    </source>
</evidence>
<dbReference type="Proteomes" id="UP000664521">
    <property type="component" value="Unassembled WGS sequence"/>
</dbReference>
<evidence type="ECO:0000313" key="4">
    <source>
        <dbReference type="Proteomes" id="UP000664521"/>
    </source>
</evidence>
<reference evidence="3" key="1">
    <citation type="submission" date="2021-03" db="EMBL/GenBank/DDBJ databases">
        <authorList>
            <person name="Tagirdzhanova G."/>
        </authorList>
    </citation>
    <scope>NUCLEOTIDE SEQUENCE</scope>
</reference>
<feature type="region of interest" description="Disordered" evidence="1">
    <location>
        <begin position="1"/>
        <end position="387"/>
    </location>
</feature>
<feature type="compositionally biased region" description="Pro residues" evidence="1">
    <location>
        <begin position="369"/>
        <end position="380"/>
    </location>
</feature>
<dbReference type="Gene3D" id="3.60.10.10">
    <property type="entry name" value="Endonuclease/exonuclease/phosphatase"/>
    <property type="match status" value="1"/>
</dbReference>
<dbReference type="AlphaFoldDB" id="A0A8H3IR39"/>
<dbReference type="SMART" id="SM00128">
    <property type="entry name" value="IPPc"/>
    <property type="match status" value="1"/>
</dbReference>
<comment type="caution">
    <text evidence="3">The sequence shown here is derived from an EMBL/GenBank/DDBJ whole genome shotgun (WGS) entry which is preliminary data.</text>
</comment>
<proteinExistence type="predicted"/>
<dbReference type="PANTHER" id="PTHR11200">
    <property type="entry name" value="INOSITOL 5-PHOSPHATASE"/>
    <property type="match status" value="1"/>
</dbReference>
<dbReference type="InterPro" id="IPR000300">
    <property type="entry name" value="IPPc"/>
</dbReference>
<dbReference type="InterPro" id="IPR046985">
    <property type="entry name" value="IP5"/>
</dbReference>
<feature type="domain" description="Inositol polyphosphate-related phosphatase" evidence="2">
    <location>
        <begin position="776"/>
        <end position="1117"/>
    </location>
</feature>
<feature type="compositionally biased region" description="Polar residues" evidence="1">
    <location>
        <begin position="301"/>
        <end position="322"/>
    </location>
</feature>
<dbReference type="OrthoDB" id="2248459at2759"/>
<feature type="compositionally biased region" description="Polar residues" evidence="1">
    <location>
        <begin position="254"/>
        <end position="279"/>
    </location>
</feature>
<feature type="compositionally biased region" description="Polar residues" evidence="1">
    <location>
        <begin position="350"/>
        <end position="365"/>
    </location>
</feature>
<keyword evidence="4" id="KW-1185">Reference proteome</keyword>
<evidence type="ECO:0000313" key="3">
    <source>
        <dbReference type="EMBL" id="CAF9922899.1"/>
    </source>
</evidence>
<feature type="compositionally biased region" description="Basic and acidic residues" evidence="1">
    <location>
        <begin position="42"/>
        <end position="67"/>
    </location>
</feature>
<feature type="compositionally biased region" description="Polar residues" evidence="1">
    <location>
        <begin position="134"/>
        <end position="146"/>
    </location>
</feature>
<evidence type="ECO:0000259" key="2">
    <source>
        <dbReference type="SMART" id="SM00128"/>
    </source>
</evidence>
<dbReference type="Gene3D" id="2.130.10.10">
    <property type="entry name" value="YVTN repeat-like/Quinoprotein amine dehydrogenase"/>
    <property type="match status" value="1"/>
</dbReference>